<keyword evidence="13" id="KW-1185">Reference proteome</keyword>
<dbReference type="InterPro" id="IPR002641">
    <property type="entry name" value="PNPLA_dom"/>
</dbReference>
<keyword evidence="4" id="KW-0862">Zinc</keyword>
<comment type="caution">
    <text evidence="8">Lacks conserved residue(s) required for the propagation of feature annotation.</text>
</comment>
<dbReference type="Pfam" id="PF01734">
    <property type="entry name" value="Patatin"/>
    <property type="match status" value="1"/>
</dbReference>
<evidence type="ECO:0000256" key="9">
    <source>
        <dbReference type="SAM" id="MobiDB-lite"/>
    </source>
</evidence>
<evidence type="ECO:0000256" key="2">
    <source>
        <dbReference type="ARBA" id="ARBA00022771"/>
    </source>
</evidence>
<feature type="compositionally biased region" description="Polar residues" evidence="9">
    <location>
        <begin position="1283"/>
        <end position="1294"/>
    </location>
</feature>
<dbReference type="GO" id="GO:0046486">
    <property type="term" value="P:glycerolipid metabolic process"/>
    <property type="evidence" value="ECO:0007669"/>
    <property type="project" value="UniProtKB-ARBA"/>
</dbReference>
<evidence type="ECO:0000256" key="3">
    <source>
        <dbReference type="ARBA" id="ARBA00022801"/>
    </source>
</evidence>
<dbReference type="PROSITE" id="PS51635">
    <property type="entry name" value="PNPLA"/>
    <property type="match status" value="1"/>
</dbReference>
<feature type="domain" description="PNPLA" evidence="11">
    <location>
        <begin position="729"/>
        <end position="934"/>
    </location>
</feature>
<feature type="compositionally biased region" description="Basic and acidic residues" evidence="9">
    <location>
        <begin position="1295"/>
        <end position="1310"/>
    </location>
</feature>
<evidence type="ECO:0000256" key="5">
    <source>
        <dbReference type="ARBA" id="ARBA00022963"/>
    </source>
</evidence>
<dbReference type="GO" id="GO:0019369">
    <property type="term" value="P:arachidonate metabolic process"/>
    <property type="evidence" value="ECO:0007669"/>
    <property type="project" value="TreeGrafter"/>
</dbReference>
<dbReference type="STRING" id="2594813.A0A395MVY9"/>
<evidence type="ECO:0000313" key="12">
    <source>
        <dbReference type="EMBL" id="RFN52098.1"/>
    </source>
</evidence>
<dbReference type="PANTHER" id="PTHR24185:SF1">
    <property type="entry name" value="CALCIUM-INDEPENDENT PHOSPHOLIPASE A2-GAMMA"/>
    <property type="match status" value="1"/>
</dbReference>
<keyword evidence="1" id="KW-0479">Metal-binding</keyword>
<dbReference type="Proteomes" id="UP000265631">
    <property type="component" value="Unassembled WGS sequence"/>
</dbReference>
<protein>
    <recommendedName>
        <fullName evidence="14">PNPLA domain-containing protein</fullName>
    </recommendedName>
</protein>
<feature type="region of interest" description="Disordered" evidence="9">
    <location>
        <begin position="963"/>
        <end position="984"/>
    </location>
</feature>
<dbReference type="PROSITE" id="PS50089">
    <property type="entry name" value="ZF_RING_2"/>
    <property type="match status" value="1"/>
</dbReference>
<evidence type="ECO:0000256" key="8">
    <source>
        <dbReference type="PROSITE-ProRule" id="PRU01161"/>
    </source>
</evidence>
<dbReference type="GO" id="GO:0016042">
    <property type="term" value="P:lipid catabolic process"/>
    <property type="evidence" value="ECO:0007669"/>
    <property type="project" value="UniProtKB-UniRule"/>
</dbReference>
<dbReference type="GO" id="GO:0008270">
    <property type="term" value="F:zinc ion binding"/>
    <property type="evidence" value="ECO:0007669"/>
    <property type="project" value="UniProtKB-KW"/>
</dbReference>
<feature type="short sequence motif" description="GXSXG" evidence="8">
    <location>
        <begin position="767"/>
        <end position="771"/>
    </location>
</feature>
<evidence type="ECO:0000256" key="7">
    <source>
        <dbReference type="PROSITE-ProRule" id="PRU00175"/>
    </source>
</evidence>
<feature type="compositionally biased region" description="Basic and acidic residues" evidence="9">
    <location>
        <begin position="1335"/>
        <end position="1347"/>
    </location>
</feature>
<feature type="compositionally biased region" description="Polar residues" evidence="9">
    <location>
        <begin position="963"/>
        <end position="975"/>
    </location>
</feature>
<organism evidence="12 13">
    <name type="scientific">Fusarium flagelliforme</name>
    <dbReference type="NCBI Taxonomy" id="2675880"/>
    <lineage>
        <taxon>Eukaryota</taxon>
        <taxon>Fungi</taxon>
        <taxon>Dikarya</taxon>
        <taxon>Ascomycota</taxon>
        <taxon>Pezizomycotina</taxon>
        <taxon>Sordariomycetes</taxon>
        <taxon>Hypocreomycetidae</taxon>
        <taxon>Hypocreales</taxon>
        <taxon>Nectriaceae</taxon>
        <taxon>Fusarium</taxon>
        <taxon>Fusarium incarnatum-equiseti species complex</taxon>
    </lineage>
</organism>
<dbReference type="Gene3D" id="3.30.40.10">
    <property type="entry name" value="Zinc/RING finger domain, C3HC4 (zinc finger)"/>
    <property type="match status" value="1"/>
</dbReference>
<dbReference type="EMBL" id="PXXK01000077">
    <property type="protein sequence ID" value="RFN52098.1"/>
    <property type="molecule type" value="Genomic_DNA"/>
</dbReference>
<reference evidence="12 13" key="1">
    <citation type="journal article" date="2018" name="PLoS Pathog.">
        <title>Evolution of structural diversity of trichothecenes, a family of toxins produced by plant pathogenic and entomopathogenic fungi.</title>
        <authorList>
            <person name="Proctor R.H."/>
            <person name="McCormick S.P."/>
            <person name="Kim H.S."/>
            <person name="Cardoza R.E."/>
            <person name="Stanley A.M."/>
            <person name="Lindo L."/>
            <person name="Kelly A."/>
            <person name="Brown D.W."/>
            <person name="Lee T."/>
            <person name="Vaughan M.M."/>
            <person name="Alexander N.J."/>
            <person name="Busman M."/>
            <person name="Gutierrez S."/>
        </authorList>
    </citation>
    <scope>NUCLEOTIDE SEQUENCE [LARGE SCALE GENOMIC DNA]</scope>
    <source>
        <strain evidence="12 13">NRRL 13405</strain>
    </source>
</reference>
<accession>A0A395MVY9</accession>
<feature type="region of interest" description="Disordered" evidence="9">
    <location>
        <begin position="1231"/>
        <end position="1268"/>
    </location>
</feature>
<evidence type="ECO:0000313" key="13">
    <source>
        <dbReference type="Proteomes" id="UP000265631"/>
    </source>
</evidence>
<evidence type="ECO:0000259" key="10">
    <source>
        <dbReference type="PROSITE" id="PS50089"/>
    </source>
</evidence>
<name>A0A395MVY9_9HYPO</name>
<dbReference type="GO" id="GO:0016020">
    <property type="term" value="C:membrane"/>
    <property type="evidence" value="ECO:0007669"/>
    <property type="project" value="TreeGrafter"/>
</dbReference>
<keyword evidence="2 7" id="KW-0863">Zinc-finger</keyword>
<proteinExistence type="predicted"/>
<keyword evidence="6 8" id="KW-0443">Lipid metabolism</keyword>
<comment type="caution">
    <text evidence="12">The sequence shown here is derived from an EMBL/GenBank/DDBJ whole genome shotgun (WGS) entry which is preliminary data.</text>
</comment>
<sequence>MDPSRVYSDLPEVVSPGDAGFQGEYRPPVPPKVAYFESASMSLSVDTASERPSLARQQSLPPRRCCVCNCSQKAWKCVQCDDFFCVECWPKERPHRPGKVGIDGRQHEMVDEDIVRRLQQIFGQPTAAEQRRRHTYDINTTWFGVTKEQEQPYLHYSNRLVEILRESQMGAFTERFPQLVSFVGQTGAGKSTVIKMLIDRQQARTDSCNNMHAPVPGLVGDNIPTTGDVHLYEDPGTYHSQSPMLYADCEGMTGGENAPRGLACREKVDSAKKSGKLVKNVLRKKITWADDPKTQSLFVLREVRTFQTEVLTQLVDWAAMSIDKSLNQPTLPHVIIVANYTDASIDDQQWDPAVATKGLLDDYRHSVHQVPALKANLEKLASLGQDVKTTKELLEYYYSSVTVVRMPVKGRYMQMDDQVGKLYGTIIDRCRLSHLRRKKVRMLLNAEVLPQYVNAAYDHFSVSLDEPFDFIEEARRHTPLPRTFGGHILNLIVTMYNHAGQHRTRVRELFTNLSRPLASCIMLAANRENIQGSYAHLLRHTYHHSLEEALQLFCDQWLRCSYISREGFACQNARNSHQKGHQAISGRIMARGPYESDFVSEQFFPHWINEIDRHIRDLDDRLQQYDQEKNIIPRYLSPVMAKYYGSADSLSSASKIKSNLTCLCCVRRIPENILPCGHLLCKACVQAHALSLGQGLFHMNFCPLHRKETSWPKPAPIRFKPDEAGVRVMCLDGGGVRSIVEIVTLQAIERVLRHHIPVQNFFDLIVGSSTGGIIALGLGVKRWTITDCKDHFKSLCKQAFTPKLPKAFAAVTMRSQYKTKVLEKGLRSAFDQHSFLYGGSRPDHSTSIRVAVTSTLASENRPAVLSNYNTESEHESSPYKFVRPQESAREVKVWEAARATAAAPPYFKPFLQETTGTQYTDGAIHHSCPVQVADHERKLLWGEVSHWAPDILLSLGTGYSQPRTTYKSKRASAQESPGVKKPNGVIYPSQQWTPAGLSSLWRTINPLVDDQSITQNMWNSYVESATSPEQICKGSKDNRNIRINVRWSEKRPNFDDVEEMENIEQHAMNEISDSYEIKIVAHRLVASCFYFERTGTDSQNRETGLYKCSGNIICRFDEGSSDLKGLGCILRDHSSGSFAPFFILEEDYGTSVQRQHHVTIPAQTIYQMCYSGTFRLPTNLVVDGSQESSLTCLSLCLQPGGYSYSQISDPSQRSVNPSFSISGFPRELFAQDTPLSPRTNAADADEDESPCELPVSEDLPPTKEASKVPTMMGLFRNRSLHQSLSQMSFTTRPSSSEDKATESCESRDGSSIESARLFFGAKKRSSEGSGISSEAVDKEFESGHEASMKPFRGYY</sequence>
<evidence type="ECO:0000256" key="6">
    <source>
        <dbReference type="ARBA" id="ARBA00023098"/>
    </source>
</evidence>
<dbReference type="GO" id="GO:0047499">
    <property type="term" value="F:calcium-independent phospholipase A2 activity"/>
    <property type="evidence" value="ECO:0007669"/>
    <property type="project" value="TreeGrafter"/>
</dbReference>
<dbReference type="InterPro" id="IPR013083">
    <property type="entry name" value="Znf_RING/FYVE/PHD"/>
</dbReference>
<dbReference type="InterPro" id="IPR016035">
    <property type="entry name" value="Acyl_Trfase/lysoPLipase"/>
</dbReference>
<keyword evidence="5 8" id="KW-0442">Lipid degradation</keyword>
<dbReference type="InterPro" id="IPR017907">
    <property type="entry name" value="Znf_RING_CS"/>
</dbReference>
<dbReference type="InterPro" id="IPR001841">
    <property type="entry name" value="Znf_RING"/>
</dbReference>
<gene>
    <name evidence="12" type="ORF">FIE12Z_3650</name>
</gene>
<dbReference type="PROSITE" id="PS00518">
    <property type="entry name" value="ZF_RING_1"/>
    <property type="match status" value="1"/>
</dbReference>
<feature type="short sequence motif" description="DGA/G" evidence="8">
    <location>
        <begin position="921"/>
        <end position="923"/>
    </location>
</feature>
<feature type="region of interest" description="Disordered" evidence="9">
    <location>
        <begin position="1283"/>
        <end position="1355"/>
    </location>
</feature>
<evidence type="ECO:0000259" key="11">
    <source>
        <dbReference type="PROSITE" id="PS51635"/>
    </source>
</evidence>
<feature type="active site" description="Nucleophile" evidence="8">
    <location>
        <position position="769"/>
    </location>
</feature>
<feature type="active site" description="Proton acceptor" evidence="8">
    <location>
        <position position="921"/>
    </location>
</feature>
<feature type="domain" description="RING-type" evidence="10">
    <location>
        <begin position="662"/>
        <end position="706"/>
    </location>
</feature>
<keyword evidence="3 8" id="KW-0378">Hydrolase</keyword>
<dbReference type="CDD" id="cd07199">
    <property type="entry name" value="Pat17_PNPLA8_PNPLA9_like"/>
    <property type="match status" value="1"/>
</dbReference>
<evidence type="ECO:0008006" key="14">
    <source>
        <dbReference type="Google" id="ProtNLM"/>
    </source>
</evidence>
<dbReference type="CDD" id="cd19757">
    <property type="entry name" value="Bbox1"/>
    <property type="match status" value="1"/>
</dbReference>
<dbReference type="PANTHER" id="PTHR24185">
    <property type="entry name" value="CALCIUM-INDEPENDENT PHOSPHOLIPASE A2-GAMMA"/>
    <property type="match status" value="1"/>
</dbReference>
<dbReference type="Gene3D" id="3.40.1090.10">
    <property type="entry name" value="Cytosolic phospholipase A2 catalytic domain"/>
    <property type="match status" value="1"/>
</dbReference>
<evidence type="ECO:0000256" key="1">
    <source>
        <dbReference type="ARBA" id="ARBA00022723"/>
    </source>
</evidence>
<dbReference type="SUPFAM" id="SSF52151">
    <property type="entry name" value="FabD/lysophospholipase-like"/>
    <property type="match status" value="1"/>
</dbReference>
<evidence type="ECO:0000256" key="4">
    <source>
        <dbReference type="ARBA" id="ARBA00022833"/>
    </source>
</evidence>